<dbReference type="PANTHER" id="PTHR37313:SF1">
    <property type="entry name" value="UPF0749 PROTEIN RV1823"/>
    <property type="match status" value="1"/>
</dbReference>
<dbReference type="PANTHER" id="PTHR37313">
    <property type="entry name" value="UPF0749 PROTEIN RV1825"/>
    <property type="match status" value="1"/>
</dbReference>
<dbReference type="Pfam" id="PF05949">
    <property type="entry name" value="DUF881"/>
    <property type="match status" value="1"/>
</dbReference>
<dbReference type="KEGG" id="fra:Francci3_1464"/>
<protein>
    <recommendedName>
        <fullName evidence="7">DUF881 domain-containing protein</fullName>
    </recommendedName>
</protein>
<feature type="coiled-coil region" evidence="2">
    <location>
        <begin position="93"/>
        <end position="120"/>
    </location>
</feature>
<dbReference type="HOGENOM" id="CLU_040273_1_0_11"/>
<name>Q2JD01_FRACC</name>
<evidence type="ECO:0000256" key="1">
    <source>
        <dbReference type="ARBA" id="ARBA00009108"/>
    </source>
</evidence>
<accession>Q2JD01</accession>
<dbReference type="EMBL" id="CP000249">
    <property type="protein sequence ID" value="ABD10841.1"/>
    <property type="molecule type" value="Genomic_DNA"/>
</dbReference>
<keyword evidence="4" id="KW-1133">Transmembrane helix</keyword>
<evidence type="ECO:0000313" key="5">
    <source>
        <dbReference type="EMBL" id="ABD10841.1"/>
    </source>
</evidence>
<keyword evidence="4" id="KW-0812">Transmembrane</keyword>
<feature type="region of interest" description="Disordered" evidence="3">
    <location>
        <begin position="143"/>
        <end position="186"/>
    </location>
</feature>
<dbReference type="Gene3D" id="3.30.70.1880">
    <property type="entry name" value="Protein of unknown function DUF881"/>
    <property type="match status" value="1"/>
</dbReference>
<evidence type="ECO:0000256" key="3">
    <source>
        <dbReference type="SAM" id="MobiDB-lite"/>
    </source>
</evidence>
<feature type="compositionally biased region" description="Low complexity" evidence="3">
    <location>
        <begin position="145"/>
        <end position="170"/>
    </location>
</feature>
<evidence type="ECO:0000256" key="4">
    <source>
        <dbReference type="SAM" id="Phobius"/>
    </source>
</evidence>
<keyword evidence="4" id="KW-0472">Membrane</keyword>
<evidence type="ECO:0000313" key="6">
    <source>
        <dbReference type="Proteomes" id="UP000001937"/>
    </source>
</evidence>
<organism evidence="5 6">
    <name type="scientific">Frankia casuarinae (strain DSM 45818 / CECT 9043 / HFP020203 / CcI3)</name>
    <dbReference type="NCBI Taxonomy" id="106370"/>
    <lineage>
        <taxon>Bacteria</taxon>
        <taxon>Bacillati</taxon>
        <taxon>Actinomycetota</taxon>
        <taxon>Actinomycetes</taxon>
        <taxon>Frankiales</taxon>
        <taxon>Frankiaceae</taxon>
        <taxon>Frankia</taxon>
    </lineage>
</organism>
<dbReference type="AlphaFoldDB" id="Q2JD01"/>
<feature type="region of interest" description="Disordered" evidence="3">
    <location>
        <begin position="1"/>
        <end position="33"/>
    </location>
</feature>
<dbReference type="InterPro" id="IPR010273">
    <property type="entry name" value="DUF881"/>
</dbReference>
<dbReference type="OrthoDB" id="3218134at2"/>
<dbReference type="GO" id="GO:0005886">
    <property type="term" value="C:plasma membrane"/>
    <property type="evidence" value="ECO:0007669"/>
    <property type="project" value="TreeGrafter"/>
</dbReference>
<keyword evidence="2" id="KW-0175">Coiled coil</keyword>
<gene>
    <name evidence="5" type="ordered locus">Francci3_1464</name>
</gene>
<sequence length="300" mass="31588">MPNVRERTGWPRRGPVCPGAAGPSDPCGVSGRPRRPWQRPLALALVLGLLGLVIATGARRAATTAGERAELVAALRAKIHERSAVTTAAATRVGELRLRVKTAREQRARAERELAWATAALSDLGPAAGWSPVRGPGARIELADRTAPGPSAPSAPSAPRASTAPTPLRPLTGLAGPHPAPASGWTRIQDRDLADLVNVLWISGAEAVAVNGVRLTALSAIRAAGDLILVGFVPMIAPYTVEAVGDPDDLVRRLEESAVIDRLRHRPDSPVTSLSVVTVRNLTLPAAYPQVLRHARRSES</sequence>
<feature type="transmembrane region" description="Helical" evidence="4">
    <location>
        <begin position="41"/>
        <end position="58"/>
    </location>
</feature>
<proteinExistence type="inferred from homology"/>
<evidence type="ECO:0000256" key="2">
    <source>
        <dbReference type="SAM" id="Coils"/>
    </source>
</evidence>
<dbReference type="eggNOG" id="COG3879">
    <property type="taxonomic scope" value="Bacteria"/>
</dbReference>
<dbReference type="STRING" id="106370.Francci3_1464"/>
<dbReference type="Proteomes" id="UP000001937">
    <property type="component" value="Chromosome"/>
</dbReference>
<keyword evidence="6" id="KW-1185">Reference proteome</keyword>
<reference evidence="5 6" key="1">
    <citation type="journal article" date="2007" name="Genome Res.">
        <title>Genome characteristics of facultatively symbiotic Frankia sp. strains reflect host range and host plant biogeography.</title>
        <authorList>
            <person name="Normand P."/>
            <person name="Lapierre P."/>
            <person name="Tisa L.S."/>
            <person name="Gogarten J.P."/>
            <person name="Alloisio N."/>
            <person name="Bagnarol E."/>
            <person name="Bassi C.A."/>
            <person name="Berry A.M."/>
            <person name="Bickhart D.M."/>
            <person name="Choisne N."/>
            <person name="Couloux A."/>
            <person name="Cournoyer B."/>
            <person name="Cruveiller S."/>
            <person name="Daubin V."/>
            <person name="Demange N."/>
            <person name="Francino M.P."/>
            <person name="Goltsman E."/>
            <person name="Huang Y."/>
            <person name="Kopp O.R."/>
            <person name="Labarre L."/>
            <person name="Lapidus A."/>
            <person name="Lavire C."/>
            <person name="Marechal J."/>
            <person name="Martinez M."/>
            <person name="Mastronunzio J.E."/>
            <person name="Mullin B.C."/>
            <person name="Niemann J."/>
            <person name="Pujic P."/>
            <person name="Rawnsley T."/>
            <person name="Rouy Z."/>
            <person name="Schenowitz C."/>
            <person name="Sellstedt A."/>
            <person name="Tavares F."/>
            <person name="Tomkins J.P."/>
            <person name="Vallenet D."/>
            <person name="Valverde C."/>
            <person name="Wall L.G."/>
            <person name="Wang Y."/>
            <person name="Medigue C."/>
            <person name="Benson D.R."/>
        </authorList>
    </citation>
    <scope>NUCLEOTIDE SEQUENCE [LARGE SCALE GENOMIC DNA]</scope>
    <source>
        <strain evidence="6">DSM 45818 / CECT 9043 / CcI3</strain>
    </source>
</reference>
<evidence type="ECO:0008006" key="7">
    <source>
        <dbReference type="Google" id="ProtNLM"/>
    </source>
</evidence>
<comment type="similarity">
    <text evidence="1">Belongs to the UPF0749 family.</text>
</comment>